<name>A0ABV6NDV7_9BACI</name>
<dbReference type="PANTHER" id="PTHR24221:SF590">
    <property type="entry name" value="COMPONENT LINKED WITH THE ASSEMBLY OF CYTOCHROME' TRANSPORT TRANSMEMBRANE ATP-BINDING PROTEIN ABC TRANSPORTER CYDD-RELATED"/>
    <property type="match status" value="1"/>
</dbReference>
<organism evidence="10 11">
    <name type="scientific">Halalkalibacter alkalisediminis</name>
    <dbReference type="NCBI Taxonomy" id="935616"/>
    <lineage>
        <taxon>Bacteria</taxon>
        <taxon>Bacillati</taxon>
        <taxon>Bacillota</taxon>
        <taxon>Bacilli</taxon>
        <taxon>Bacillales</taxon>
        <taxon>Bacillaceae</taxon>
        <taxon>Halalkalibacter</taxon>
    </lineage>
</organism>
<sequence>MKSLQKLATAQKGKYYGLLLLAFLLGSVILIQAYLIVSIVDGLFIGKQTFNQVFPLLLVLLGVLLLRSFISYWTGQIGVKMAVNVKTSYRKKLINAFSGQSLTGSYQGQSGQKVSVLLDAVDELDSFFSKYVPQRMVTTIVPIMILVVVFSQHLYSGLIIVLTAPFIPIFMIIIGQSTQRKSEEQLDRLAAFSGRFLDTLQGLVSLKLYGRSKQYKDVIKQSSLNFRDATMNILKVAFTSSLMLEFISMLSIGLVALELGLRLVVFNQMSFFTAFFILLLIPEFYASLKELGSAFHAGRSSMGAAAKIEKELAVNEHIPEWGERALPTKPESIALKDVQFQYGEKGFMLKDLNIHIPSYGQVAIVGKSGSGKTTLLHVIAGLLPLSVGKVFVGSEDRSVYKEEEWFRHISYITQHPFLFSGTIAENIAFGVDATMDEVESAAKKAGIEDLIQSLRYGYDTQIGEGGRGLSGGEKQRIALARAFLKKPSIILFDEPTTGLDIFTEQILQRSIQQLAQNSMVITVAHRLQTIQQANHILFMENGALLAQGTHKELKASHSPYRELFSLHEEGQNE</sequence>
<dbReference type="InterPro" id="IPR039421">
    <property type="entry name" value="Type_1_exporter"/>
</dbReference>
<dbReference type="Gene3D" id="1.20.1560.10">
    <property type="entry name" value="ABC transporter type 1, transmembrane domain"/>
    <property type="match status" value="1"/>
</dbReference>
<dbReference type="InterPro" id="IPR017871">
    <property type="entry name" value="ABC_transporter-like_CS"/>
</dbReference>
<evidence type="ECO:0000256" key="6">
    <source>
        <dbReference type="ARBA" id="ARBA00023136"/>
    </source>
</evidence>
<feature type="transmembrane region" description="Helical" evidence="7">
    <location>
        <begin position="52"/>
        <end position="70"/>
    </location>
</feature>
<evidence type="ECO:0000256" key="1">
    <source>
        <dbReference type="ARBA" id="ARBA00004651"/>
    </source>
</evidence>
<dbReference type="InterPro" id="IPR014216">
    <property type="entry name" value="ABC_transptr_CydD"/>
</dbReference>
<evidence type="ECO:0000256" key="3">
    <source>
        <dbReference type="ARBA" id="ARBA00022741"/>
    </source>
</evidence>
<dbReference type="PANTHER" id="PTHR24221">
    <property type="entry name" value="ATP-BINDING CASSETTE SUB-FAMILY B"/>
    <property type="match status" value="1"/>
</dbReference>
<keyword evidence="4" id="KW-0067">ATP-binding</keyword>
<evidence type="ECO:0000256" key="2">
    <source>
        <dbReference type="ARBA" id="ARBA00022692"/>
    </source>
</evidence>
<dbReference type="Pfam" id="PF00005">
    <property type="entry name" value="ABC_tran"/>
    <property type="match status" value="1"/>
</dbReference>
<dbReference type="InterPro" id="IPR003593">
    <property type="entry name" value="AAA+_ATPase"/>
</dbReference>
<dbReference type="PROSITE" id="PS50929">
    <property type="entry name" value="ABC_TM1F"/>
    <property type="match status" value="1"/>
</dbReference>
<feature type="transmembrane region" description="Helical" evidence="7">
    <location>
        <begin position="236"/>
        <end position="257"/>
    </location>
</feature>
<gene>
    <name evidence="10" type="primary">cydD</name>
    <name evidence="10" type="ORF">ACFFH4_07765</name>
</gene>
<dbReference type="PROSITE" id="PS50893">
    <property type="entry name" value="ABC_TRANSPORTER_2"/>
    <property type="match status" value="1"/>
</dbReference>
<evidence type="ECO:0000259" key="8">
    <source>
        <dbReference type="PROSITE" id="PS50893"/>
    </source>
</evidence>
<reference evidence="10 11" key="1">
    <citation type="submission" date="2024-09" db="EMBL/GenBank/DDBJ databases">
        <authorList>
            <person name="Sun Q."/>
            <person name="Mori K."/>
        </authorList>
    </citation>
    <scope>NUCLEOTIDE SEQUENCE [LARGE SCALE GENOMIC DNA]</scope>
    <source>
        <strain evidence="10 11">NCAIM B.02301</strain>
    </source>
</reference>
<dbReference type="NCBIfam" id="TIGR02857">
    <property type="entry name" value="CydD"/>
    <property type="match status" value="1"/>
</dbReference>
<feature type="transmembrane region" description="Helical" evidence="7">
    <location>
        <begin position="263"/>
        <end position="281"/>
    </location>
</feature>
<dbReference type="EMBL" id="JBHLTR010000007">
    <property type="protein sequence ID" value="MFC0558947.1"/>
    <property type="molecule type" value="Genomic_DNA"/>
</dbReference>
<keyword evidence="11" id="KW-1185">Reference proteome</keyword>
<feature type="domain" description="ABC transporter" evidence="8">
    <location>
        <begin position="333"/>
        <end position="566"/>
    </location>
</feature>
<feature type="transmembrane region" description="Helical" evidence="7">
    <location>
        <begin position="15"/>
        <end position="40"/>
    </location>
</feature>
<protein>
    <submittedName>
        <fullName evidence="10">Thiol reductant ABC exporter subunit CydD</fullName>
    </submittedName>
</protein>
<dbReference type="RefSeq" id="WP_273844969.1">
    <property type="nucleotide sequence ID" value="NZ_JAQQWT010000011.1"/>
</dbReference>
<evidence type="ECO:0000259" key="9">
    <source>
        <dbReference type="PROSITE" id="PS50929"/>
    </source>
</evidence>
<evidence type="ECO:0000313" key="10">
    <source>
        <dbReference type="EMBL" id="MFC0558947.1"/>
    </source>
</evidence>
<dbReference type="SUPFAM" id="SSF52540">
    <property type="entry name" value="P-loop containing nucleoside triphosphate hydrolases"/>
    <property type="match status" value="1"/>
</dbReference>
<dbReference type="Pfam" id="PF00664">
    <property type="entry name" value="ABC_membrane"/>
    <property type="match status" value="1"/>
</dbReference>
<dbReference type="InterPro" id="IPR003439">
    <property type="entry name" value="ABC_transporter-like_ATP-bd"/>
</dbReference>
<proteinExistence type="predicted"/>
<dbReference type="InterPro" id="IPR027417">
    <property type="entry name" value="P-loop_NTPase"/>
</dbReference>
<keyword evidence="3" id="KW-0547">Nucleotide-binding</keyword>
<comment type="caution">
    <text evidence="10">The sequence shown here is derived from an EMBL/GenBank/DDBJ whole genome shotgun (WGS) entry which is preliminary data.</text>
</comment>
<evidence type="ECO:0000256" key="7">
    <source>
        <dbReference type="SAM" id="Phobius"/>
    </source>
</evidence>
<dbReference type="Proteomes" id="UP001589833">
    <property type="component" value="Unassembled WGS sequence"/>
</dbReference>
<dbReference type="InterPro" id="IPR011527">
    <property type="entry name" value="ABC1_TM_dom"/>
</dbReference>
<keyword evidence="5 7" id="KW-1133">Transmembrane helix</keyword>
<evidence type="ECO:0000313" key="11">
    <source>
        <dbReference type="Proteomes" id="UP001589833"/>
    </source>
</evidence>
<keyword evidence="6 7" id="KW-0472">Membrane</keyword>
<evidence type="ECO:0000256" key="4">
    <source>
        <dbReference type="ARBA" id="ARBA00022840"/>
    </source>
</evidence>
<comment type="subcellular location">
    <subcellularLocation>
        <location evidence="1">Cell membrane</location>
        <topology evidence="1">Multi-pass membrane protein</topology>
    </subcellularLocation>
</comment>
<dbReference type="CDD" id="cd18584">
    <property type="entry name" value="ABC_6TM_AarD_CydD"/>
    <property type="match status" value="1"/>
</dbReference>
<feature type="domain" description="ABC transmembrane type-1" evidence="9">
    <location>
        <begin position="17"/>
        <end position="300"/>
    </location>
</feature>
<evidence type="ECO:0000256" key="5">
    <source>
        <dbReference type="ARBA" id="ARBA00022989"/>
    </source>
</evidence>
<dbReference type="Gene3D" id="3.40.50.300">
    <property type="entry name" value="P-loop containing nucleotide triphosphate hydrolases"/>
    <property type="match status" value="1"/>
</dbReference>
<keyword evidence="2 7" id="KW-0812">Transmembrane</keyword>
<dbReference type="SUPFAM" id="SSF90123">
    <property type="entry name" value="ABC transporter transmembrane region"/>
    <property type="match status" value="1"/>
</dbReference>
<accession>A0ABV6NDV7</accession>
<feature type="transmembrane region" description="Helical" evidence="7">
    <location>
        <begin position="158"/>
        <end position="175"/>
    </location>
</feature>
<dbReference type="InterPro" id="IPR036640">
    <property type="entry name" value="ABC1_TM_sf"/>
</dbReference>
<dbReference type="SMART" id="SM00382">
    <property type="entry name" value="AAA"/>
    <property type="match status" value="1"/>
</dbReference>
<dbReference type="PROSITE" id="PS00211">
    <property type="entry name" value="ABC_TRANSPORTER_1"/>
    <property type="match status" value="1"/>
</dbReference>